<sequence>MGLISTQTMISCRETAELAESSIQNQDKTSLYLRESDSADRKSTSTIDPDPPIKDTQDWKTDTRNN</sequence>
<evidence type="ECO:0000313" key="3">
    <source>
        <dbReference type="Proteomes" id="UP000185207"/>
    </source>
</evidence>
<dbReference type="AlphaFoldDB" id="A0A1N6GPM4"/>
<feature type="compositionally biased region" description="Basic and acidic residues" evidence="1">
    <location>
        <begin position="51"/>
        <end position="66"/>
    </location>
</feature>
<proteinExistence type="predicted"/>
<dbReference type="Proteomes" id="UP000185207">
    <property type="component" value="Unassembled WGS sequence"/>
</dbReference>
<reference evidence="3" key="1">
    <citation type="submission" date="2016-11" db="EMBL/GenBank/DDBJ databases">
        <authorList>
            <person name="Varghese N."/>
            <person name="Submissions S."/>
        </authorList>
    </citation>
    <scope>NUCLEOTIDE SEQUENCE [LARGE SCALE GENOMIC DNA]</scope>
    <source>
        <strain evidence="3">DSM 27623</strain>
    </source>
</reference>
<protein>
    <submittedName>
        <fullName evidence="2">Uncharacterized protein</fullName>
    </submittedName>
</protein>
<organism evidence="2 3">
    <name type="scientific">Epilithonimonas zeae</name>
    <dbReference type="NCBI Taxonomy" id="1416779"/>
    <lineage>
        <taxon>Bacteria</taxon>
        <taxon>Pseudomonadati</taxon>
        <taxon>Bacteroidota</taxon>
        <taxon>Flavobacteriia</taxon>
        <taxon>Flavobacteriales</taxon>
        <taxon>Weeksellaceae</taxon>
        <taxon>Chryseobacterium group</taxon>
        <taxon>Epilithonimonas</taxon>
    </lineage>
</organism>
<dbReference type="STRING" id="1416779.SAMN05444409_1973"/>
<feature type="compositionally biased region" description="Basic and acidic residues" evidence="1">
    <location>
        <begin position="34"/>
        <end position="43"/>
    </location>
</feature>
<accession>A0A1N6GPM4</accession>
<keyword evidence="3" id="KW-1185">Reference proteome</keyword>
<dbReference type="EMBL" id="FSRK01000001">
    <property type="protein sequence ID" value="SIO09480.1"/>
    <property type="molecule type" value="Genomic_DNA"/>
</dbReference>
<evidence type="ECO:0000256" key="1">
    <source>
        <dbReference type="SAM" id="MobiDB-lite"/>
    </source>
</evidence>
<evidence type="ECO:0000313" key="2">
    <source>
        <dbReference type="EMBL" id="SIO09480.1"/>
    </source>
</evidence>
<name>A0A1N6GPM4_9FLAO</name>
<feature type="region of interest" description="Disordered" evidence="1">
    <location>
        <begin position="18"/>
        <end position="66"/>
    </location>
</feature>
<gene>
    <name evidence="2" type="ORF">SAMN05444409_1973</name>
</gene>